<organism evidence="1">
    <name type="scientific">marine sediment metagenome</name>
    <dbReference type="NCBI Taxonomy" id="412755"/>
    <lineage>
        <taxon>unclassified sequences</taxon>
        <taxon>metagenomes</taxon>
        <taxon>ecological metagenomes</taxon>
    </lineage>
</organism>
<gene>
    <name evidence="1" type="ORF">S03H2_63129</name>
</gene>
<reference evidence="1" key="1">
    <citation type="journal article" date="2014" name="Front. Microbiol.">
        <title>High frequency of phylogenetically diverse reductive dehalogenase-homologous genes in deep subseafloor sedimentary metagenomes.</title>
        <authorList>
            <person name="Kawai M."/>
            <person name="Futagami T."/>
            <person name="Toyoda A."/>
            <person name="Takaki Y."/>
            <person name="Nishi S."/>
            <person name="Hori S."/>
            <person name="Arai W."/>
            <person name="Tsubouchi T."/>
            <person name="Morono Y."/>
            <person name="Uchiyama I."/>
            <person name="Ito T."/>
            <person name="Fujiyama A."/>
            <person name="Inagaki F."/>
            <person name="Takami H."/>
        </authorList>
    </citation>
    <scope>NUCLEOTIDE SEQUENCE</scope>
    <source>
        <strain evidence="1">Expedition CK06-06</strain>
    </source>
</reference>
<protein>
    <submittedName>
        <fullName evidence="1">Uncharacterized protein</fullName>
    </submittedName>
</protein>
<sequence length="42" mass="4505">GGVDTGYPLDAGDSVVWSINNLHTLHIHIVNTGEKAIVVYTK</sequence>
<proteinExistence type="predicted"/>
<dbReference type="AlphaFoldDB" id="X1JLI4"/>
<comment type="caution">
    <text evidence="1">The sequence shown here is derived from an EMBL/GenBank/DDBJ whole genome shotgun (WGS) entry which is preliminary data.</text>
</comment>
<accession>X1JLI4</accession>
<name>X1JLI4_9ZZZZ</name>
<feature type="non-terminal residue" evidence="1">
    <location>
        <position position="1"/>
    </location>
</feature>
<dbReference type="EMBL" id="BARU01040869">
    <property type="protein sequence ID" value="GAH82330.1"/>
    <property type="molecule type" value="Genomic_DNA"/>
</dbReference>
<evidence type="ECO:0000313" key="1">
    <source>
        <dbReference type="EMBL" id="GAH82330.1"/>
    </source>
</evidence>